<dbReference type="EMBL" id="JAEHOD010000144">
    <property type="protein sequence ID" value="KAG2423475.1"/>
    <property type="molecule type" value="Genomic_DNA"/>
</dbReference>
<organism evidence="2 4">
    <name type="scientific">Chlamydomonas schloesseri</name>
    <dbReference type="NCBI Taxonomy" id="2026947"/>
    <lineage>
        <taxon>Eukaryota</taxon>
        <taxon>Viridiplantae</taxon>
        <taxon>Chlorophyta</taxon>
        <taxon>core chlorophytes</taxon>
        <taxon>Chlorophyceae</taxon>
        <taxon>CS clade</taxon>
        <taxon>Chlamydomonadales</taxon>
        <taxon>Chlamydomonadaceae</taxon>
        <taxon>Chlamydomonas</taxon>
    </lineage>
</organism>
<feature type="region of interest" description="Disordered" evidence="1">
    <location>
        <begin position="1"/>
        <end position="34"/>
    </location>
</feature>
<proteinExistence type="predicted"/>
<evidence type="ECO:0000256" key="1">
    <source>
        <dbReference type="SAM" id="MobiDB-lite"/>
    </source>
</evidence>
<sequence>MGSGGLGSEASRPPLLQQQTGSGRRGAGGRAGSVLDTSQLGSWFVVHWWPDKGGDEVLQGVGGTSPNGPGGRPQLESLHTFAARFLPQGVTGRAAAEDTAEAEQAVLELINVLPYPDASGIKGLEELRAVLTSGSVQEHELLPLVQWWQGGLGPCSALGAAHGAAAEHQRQYHEQHQQALGAGNTQQDPANSGAFASLLLLAKAAMEPQPGNGVLQEQSVSATAAAIGQEGEMQPLCEREAAPAAEEGGHEDGARDMDAAVPPSQAMSPVG</sequence>
<dbReference type="OrthoDB" id="546955at2759"/>
<evidence type="ECO:0000313" key="2">
    <source>
        <dbReference type="EMBL" id="KAG2423475.1"/>
    </source>
</evidence>
<protein>
    <submittedName>
        <fullName evidence="2">Uncharacterized protein</fullName>
    </submittedName>
</protein>
<reference evidence="2" key="1">
    <citation type="journal article" date="2020" name="bioRxiv">
        <title>Comparative genomics of Chlamydomonas.</title>
        <authorList>
            <person name="Craig R.J."/>
            <person name="Hasan A.R."/>
            <person name="Ness R.W."/>
            <person name="Keightley P.D."/>
        </authorList>
    </citation>
    <scope>NUCLEOTIDE SEQUENCE</scope>
    <source>
        <strain evidence="2">CCAP 11/173</strain>
    </source>
</reference>
<name>A0A835VQ00_9CHLO</name>
<keyword evidence="4" id="KW-1185">Reference proteome</keyword>
<feature type="region of interest" description="Disordered" evidence="1">
    <location>
        <begin position="227"/>
        <end position="271"/>
    </location>
</feature>
<evidence type="ECO:0000313" key="4">
    <source>
        <dbReference type="Proteomes" id="UP000613740"/>
    </source>
</evidence>
<feature type="compositionally biased region" description="Basic and acidic residues" evidence="1">
    <location>
        <begin position="237"/>
        <end position="258"/>
    </location>
</feature>
<accession>A0A835VQ00</accession>
<feature type="compositionally biased region" description="Basic and acidic residues" evidence="1">
    <location>
        <begin position="167"/>
        <end position="176"/>
    </location>
</feature>
<dbReference type="EMBL" id="JAEHOD010000071">
    <property type="protein sequence ID" value="KAG2431699.1"/>
    <property type="molecule type" value="Genomic_DNA"/>
</dbReference>
<gene>
    <name evidence="3" type="ORF">HYH02_013276</name>
    <name evidence="2" type="ORF">HYH02_015324</name>
</gene>
<dbReference type="Proteomes" id="UP000613740">
    <property type="component" value="Unassembled WGS sequence"/>
</dbReference>
<dbReference type="AlphaFoldDB" id="A0A835VQ00"/>
<evidence type="ECO:0000313" key="3">
    <source>
        <dbReference type="EMBL" id="KAG2431699.1"/>
    </source>
</evidence>
<feature type="region of interest" description="Disordered" evidence="1">
    <location>
        <begin position="167"/>
        <end position="188"/>
    </location>
</feature>
<comment type="caution">
    <text evidence="2">The sequence shown here is derived from an EMBL/GenBank/DDBJ whole genome shotgun (WGS) entry which is preliminary data.</text>
</comment>